<keyword evidence="1" id="KW-0812">Transmembrane</keyword>
<reference evidence="4" key="1">
    <citation type="submission" date="2016-10" db="EMBL/GenBank/DDBJ databases">
        <authorList>
            <person name="Varghese N."/>
            <person name="Submissions S."/>
        </authorList>
    </citation>
    <scope>NUCLEOTIDE SEQUENCE [LARGE SCALE GENOMIC DNA]</scope>
    <source>
        <strain evidence="4">M83</strain>
    </source>
</reference>
<dbReference type="Pfam" id="PF14358">
    <property type="entry name" value="DUF4405"/>
    <property type="match status" value="1"/>
</dbReference>
<keyword evidence="1" id="KW-1133">Transmembrane helix</keyword>
<protein>
    <recommendedName>
        <fullName evidence="2">Flavinylation-associated cytochrome domain-containing protein</fullName>
    </recommendedName>
</protein>
<sequence>MIIKKHRKGIKIGIDVAMTILLPLLMGYSLIGEALHEWMGMAIFLLFITHHILNWKHRKRKVAFRWSIFFNELVNGLLAVIMILLPVSGMLMSRHLFPWLDLGIPMILIRRTHMLLSYLGFVLMSLHIGMHMETVFAMTGLNKKIAQMGKYRIISILCQIIIVIYGCAAFIKHDFIAYLFLQRYFVYIDYSEPRILFFFDFVVIMMMFAILGYYLIKLLKKQKSV</sequence>
<feature type="transmembrane region" description="Helical" evidence="1">
    <location>
        <begin position="73"/>
        <end position="92"/>
    </location>
</feature>
<dbReference type="Proteomes" id="UP000187651">
    <property type="component" value="Unassembled WGS sequence"/>
</dbReference>
<keyword evidence="4" id="KW-1185">Reference proteome</keyword>
<organism evidence="3 4">
    <name type="scientific">Lachnospira pectinoschiza</name>
    <dbReference type="NCBI Taxonomy" id="28052"/>
    <lineage>
        <taxon>Bacteria</taxon>
        <taxon>Bacillati</taxon>
        <taxon>Bacillota</taxon>
        <taxon>Clostridia</taxon>
        <taxon>Lachnospirales</taxon>
        <taxon>Lachnospiraceae</taxon>
        <taxon>Lachnospira</taxon>
    </lineage>
</organism>
<feature type="domain" description="Flavinylation-associated cytochrome" evidence="2">
    <location>
        <begin position="74"/>
        <end position="131"/>
    </location>
</feature>
<feature type="transmembrane region" description="Helical" evidence="1">
    <location>
        <begin position="195"/>
        <end position="216"/>
    </location>
</feature>
<feature type="transmembrane region" description="Helical" evidence="1">
    <location>
        <begin position="151"/>
        <end position="171"/>
    </location>
</feature>
<accession>A0A1G9TMM4</accession>
<feature type="transmembrane region" description="Helical" evidence="1">
    <location>
        <begin position="112"/>
        <end position="130"/>
    </location>
</feature>
<keyword evidence="1" id="KW-0472">Membrane</keyword>
<feature type="transmembrane region" description="Helical" evidence="1">
    <location>
        <begin position="12"/>
        <end position="31"/>
    </location>
</feature>
<evidence type="ECO:0000313" key="4">
    <source>
        <dbReference type="Proteomes" id="UP000187651"/>
    </source>
</evidence>
<dbReference type="AlphaFoldDB" id="A0A1G9TMM4"/>
<dbReference type="OrthoDB" id="9779183at2"/>
<evidence type="ECO:0000313" key="3">
    <source>
        <dbReference type="EMBL" id="SDM48997.1"/>
    </source>
</evidence>
<dbReference type="RefSeq" id="WP_074520702.1">
    <property type="nucleotide sequence ID" value="NZ_FNHZ01000001.1"/>
</dbReference>
<dbReference type="EMBL" id="FNHZ01000001">
    <property type="protein sequence ID" value="SDM48997.1"/>
    <property type="molecule type" value="Genomic_DNA"/>
</dbReference>
<dbReference type="InterPro" id="IPR025517">
    <property type="entry name" value="DUF4405"/>
</dbReference>
<feature type="transmembrane region" description="Helical" evidence="1">
    <location>
        <begin position="37"/>
        <end position="53"/>
    </location>
</feature>
<evidence type="ECO:0000256" key="1">
    <source>
        <dbReference type="SAM" id="Phobius"/>
    </source>
</evidence>
<name>A0A1G9TMM4_9FIRM</name>
<proteinExistence type="predicted"/>
<gene>
    <name evidence="3" type="ORF">SAMN05216544_0417</name>
</gene>
<evidence type="ECO:0000259" key="2">
    <source>
        <dbReference type="Pfam" id="PF14358"/>
    </source>
</evidence>